<accession>A0ABY6U4T4</accession>
<dbReference type="Proteomes" id="UP000766486">
    <property type="component" value="Unassembled WGS sequence"/>
</dbReference>
<dbReference type="InterPro" id="IPR001138">
    <property type="entry name" value="Zn2Cys6_DnaBD"/>
</dbReference>
<dbReference type="InterPro" id="IPR052783">
    <property type="entry name" value="Metabolic/Drug-Res_Regulator"/>
</dbReference>
<feature type="compositionally biased region" description="Polar residues" evidence="3">
    <location>
        <begin position="650"/>
        <end position="665"/>
    </location>
</feature>
<dbReference type="InterPro" id="IPR007219">
    <property type="entry name" value="XnlR_reg_dom"/>
</dbReference>
<keyword evidence="2" id="KW-0539">Nucleus</keyword>
<evidence type="ECO:0000256" key="2">
    <source>
        <dbReference type="ARBA" id="ARBA00023242"/>
    </source>
</evidence>
<dbReference type="CDD" id="cd00067">
    <property type="entry name" value="GAL4"/>
    <property type="match status" value="1"/>
</dbReference>
<dbReference type="SMART" id="SM00906">
    <property type="entry name" value="Fungal_trans"/>
    <property type="match status" value="1"/>
</dbReference>
<dbReference type="PANTHER" id="PTHR47655:SF2">
    <property type="entry name" value="QUINIC ACID UTILIZATION ACTIVATOR"/>
    <property type="match status" value="1"/>
</dbReference>
<feature type="compositionally biased region" description="Polar residues" evidence="3">
    <location>
        <begin position="672"/>
        <end position="710"/>
    </location>
</feature>
<dbReference type="Gene3D" id="4.10.240.10">
    <property type="entry name" value="Zn(2)-C6 fungal-type DNA-binding domain"/>
    <property type="match status" value="1"/>
</dbReference>
<evidence type="ECO:0000256" key="1">
    <source>
        <dbReference type="ARBA" id="ARBA00022723"/>
    </source>
</evidence>
<evidence type="ECO:0000259" key="4">
    <source>
        <dbReference type="PROSITE" id="PS50048"/>
    </source>
</evidence>
<dbReference type="PROSITE" id="PS00463">
    <property type="entry name" value="ZN2_CY6_FUNGAL_1"/>
    <property type="match status" value="1"/>
</dbReference>
<organism evidence="5 6">
    <name type="scientific">Bionectria ochroleuca</name>
    <name type="common">Gliocladium roseum</name>
    <dbReference type="NCBI Taxonomy" id="29856"/>
    <lineage>
        <taxon>Eukaryota</taxon>
        <taxon>Fungi</taxon>
        <taxon>Dikarya</taxon>
        <taxon>Ascomycota</taxon>
        <taxon>Pezizomycotina</taxon>
        <taxon>Sordariomycetes</taxon>
        <taxon>Hypocreomycetidae</taxon>
        <taxon>Hypocreales</taxon>
        <taxon>Bionectriaceae</taxon>
        <taxon>Clonostachys</taxon>
    </lineage>
</organism>
<dbReference type="Pfam" id="PF04082">
    <property type="entry name" value="Fungal_trans"/>
    <property type="match status" value="1"/>
</dbReference>
<dbReference type="PANTHER" id="PTHR47655">
    <property type="entry name" value="QUINIC ACID UTILIZATION ACTIVATOR"/>
    <property type="match status" value="1"/>
</dbReference>
<evidence type="ECO:0000313" key="6">
    <source>
        <dbReference type="Proteomes" id="UP000766486"/>
    </source>
</evidence>
<dbReference type="CDD" id="cd12148">
    <property type="entry name" value="fungal_TF_MHR"/>
    <property type="match status" value="1"/>
</dbReference>
<dbReference type="PROSITE" id="PS50048">
    <property type="entry name" value="ZN2_CY6_FUNGAL_2"/>
    <property type="match status" value="1"/>
</dbReference>
<keyword evidence="6" id="KW-1185">Reference proteome</keyword>
<dbReference type="InterPro" id="IPR036864">
    <property type="entry name" value="Zn2-C6_fun-type_DNA-bd_sf"/>
</dbReference>
<protein>
    <recommendedName>
        <fullName evidence="4">Zn(2)-C6 fungal-type domain-containing protein</fullName>
    </recommendedName>
</protein>
<dbReference type="SUPFAM" id="SSF57701">
    <property type="entry name" value="Zn2/Cys6 DNA-binding domain"/>
    <property type="match status" value="1"/>
</dbReference>
<evidence type="ECO:0000256" key="3">
    <source>
        <dbReference type="SAM" id="MobiDB-lite"/>
    </source>
</evidence>
<feature type="region of interest" description="Disordered" evidence="3">
    <location>
        <begin position="1"/>
        <end position="28"/>
    </location>
</feature>
<proteinExistence type="predicted"/>
<keyword evidence="1" id="KW-0479">Metal-binding</keyword>
<dbReference type="SMART" id="SM00066">
    <property type="entry name" value="GAL4"/>
    <property type="match status" value="1"/>
</dbReference>
<feature type="region of interest" description="Disordered" evidence="3">
    <location>
        <begin position="650"/>
        <end position="710"/>
    </location>
</feature>
<feature type="domain" description="Zn(2)-C6 fungal-type" evidence="4">
    <location>
        <begin position="36"/>
        <end position="66"/>
    </location>
</feature>
<comment type="caution">
    <text evidence="5">The sequence shown here is derived from an EMBL/GenBank/DDBJ whole genome shotgun (WGS) entry which is preliminary data.</text>
</comment>
<gene>
    <name evidence="5" type="ORF">CLO192961_LOCUS179534</name>
</gene>
<evidence type="ECO:0000313" key="5">
    <source>
        <dbReference type="EMBL" id="VUC26035.1"/>
    </source>
</evidence>
<sequence>MTDRAPGAGQPPPSDDIGAVSEDEGPVKKRLRVSRACDPCRRRKERCDGSQPTCQRCIKAGRPCSYIPYRKRGLRTGYVRGIEILLGLLIHSSSGTEDLISAVLRNRANQPASSFAPTSAPPTTSLLKSWRKSTAHDILQGALLSSDDDEDEDVYLQNLDDKLTSAFNALPRQYQSTKFGDLPRSVNAINHLPESTSPVVPLPIPKQPQPPTPGDLILNAFSIPTLPSNWSHLIEIYMTNTHCWLPIIQKYTLYRTASLICGPGGLGQGPRPSSAEICSLWAVLAYGSHQLQLMDPSVTPSETSSYALARHMAGQAQAEYEAGHVHALLTLTLLEISQKSWMNAWLCVGRAVYIASSLGIVPIRQELGMVHSDDSRQRLALGCFVLDTLVASKLGLRPYLQQSDFSDIGTLSSDGIEEWELWRPITNMNMQSTAFSPGPSRVLSTFNHFCYIIGILNSLLRASDHKSETMNLHQYIDRLEEWKDRNFLRDCVSIFTDPSKLVSEAPHTLQLRLAAMAAYAILSNQNNSHADATQERSASSMEIHNTLAEAQRILSDPATSTTVVNSTQVFPIARIFLEMVQENTNPVTSALVSSSWDRPILQPAAPAQSEIIPPQVLNGSLPLDEQLLVPAMAISGSNLFGDVDGQESFSMKGQALQSDHPTQTIGMHPLPTRSSPNTSTEPNKSKSPLSQMVTTPLSSQTTAHVQVSGMSVESQHAISNASLSETNDQNGLFNQLSLLDRADWPVFSEDFMEHLGLSRDGSLLDYHNIFDPP</sequence>
<dbReference type="Pfam" id="PF00172">
    <property type="entry name" value="Zn_clus"/>
    <property type="match status" value="1"/>
</dbReference>
<name>A0ABY6U4T4_BIOOC</name>
<dbReference type="EMBL" id="CABFNS010000742">
    <property type="protein sequence ID" value="VUC26035.1"/>
    <property type="molecule type" value="Genomic_DNA"/>
</dbReference>
<reference evidence="5 6" key="1">
    <citation type="submission" date="2019-06" db="EMBL/GenBank/DDBJ databases">
        <authorList>
            <person name="Broberg M."/>
        </authorList>
    </citation>
    <scope>NUCLEOTIDE SEQUENCE [LARGE SCALE GENOMIC DNA]</scope>
</reference>